<dbReference type="Proteomes" id="UP001491310">
    <property type="component" value="Unassembled WGS sequence"/>
</dbReference>
<name>A0ABR2YTZ7_9CHLO</name>
<comment type="caution">
    <text evidence="1">The sequence shown here is derived from an EMBL/GenBank/DDBJ whole genome shotgun (WGS) entry which is preliminary data.</text>
</comment>
<evidence type="ECO:0000313" key="2">
    <source>
        <dbReference type="Proteomes" id="UP001491310"/>
    </source>
</evidence>
<sequence>MLSYSGTLALSFPSVPQSASCRLSKVKQAPTATWLQSSTLATLTFFVQQQNGNISLQVHLKGSQVLHIANAVAYSLLPPEETGRGWIFAASCPDRKKACTQMRSFAFQFLPPEGGQHCHRALQVHSLYIMRPPSAT</sequence>
<proteinExistence type="predicted"/>
<gene>
    <name evidence="1" type="ORF">WJX75_004901</name>
</gene>
<evidence type="ECO:0000313" key="1">
    <source>
        <dbReference type="EMBL" id="KAK9915116.1"/>
    </source>
</evidence>
<dbReference type="EMBL" id="JALJOT010000005">
    <property type="protein sequence ID" value="KAK9915116.1"/>
    <property type="molecule type" value="Genomic_DNA"/>
</dbReference>
<keyword evidence="2" id="KW-1185">Reference proteome</keyword>
<reference evidence="1 2" key="1">
    <citation type="journal article" date="2024" name="Nat. Commun.">
        <title>Phylogenomics reveals the evolutionary origins of lichenization in chlorophyte algae.</title>
        <authorList>
            <person name="Puginier C."/>
            <person name="Libourel C."/>
            <person name="Otte J."/>
            <person name="Skaloud P."/>
            <person name="Haon M."/>
            <person name="Grisel S."/>
            <person name="Petersen M."/>
            <person name="Berrin J.G."/>
            <person name="Delaux P.M."/>
            <person name="Dal Grande F."/>
            <person name="Keller J."/>
        </authorList>
    </citation>
    <scope>NUCLEOTIDE SEQUENCE [LARGE SCALE GENOMIC DNA]</scope>
    <source>
        <strain evidence="1 2">SAG 216-7</strain>
    </source>
</reference>
<accession>A0ABR2YTZ7</accession>
<protein>
    <submittedName>
        <fullName evidence="1">Uncharacterized protein</fullName>
    </submittedName>
</protein>
<organism evidence="1 2">
    <name type="scientific">Coccomyxa subellipsoidea</name>
    <dbReference type="NCBI Taxonomy" id="248742"/>
    <lineage>
        <taxon>Eukaryota</taxon>
        <taxon>Viridiplantae</taxon>
        <taxon>Chlorophyta</taxon>
        <taxon>core chlorophytes</taxon>
        <taxon>Trebouxiophyceae</taxon>
        <taxon>Trebouxiophyceae incertae sedis</taxon>
        <taxon>Coccomyxaceae</taxon>
        <taxon>Coccomyxa</taxon>
    </lineage>
</organism>